<evidence type="ECO:0000313" key="2">
    <source>
        <dbReference type="EMBL" id="KAF2321635.1"/>
    </source>
</evidence>
<sequence length="145" mass="16101">MALWPEIEEKLRAEEVTGAGAKVVGTCRRKGEYQLRLKKHGCSQKGLEFMPLMSPRMSLKRSIIYKDGLAPEGVPELVSLALLFLNEWQRSTGVQVLDNSVRGPMANSIILKVSLEWMSQVGRPANSRASMSSKEVKLEKSRVGS</sequence>
<dbReference type="Proteomes" id="UP000467840">
    <property type="component" value="Chromosome 11"/>
</dbReference>
<evidence type="ECO:0000313" key="3">
    <source>
        <dbReference type="Proteomes" id="UP000467840"/>
    </source>
</evidence>
<organism evidence="2 3">
    <name type="scientific">Hevea brasiliensis</name>
    <name type="common">Para rubber tree</name>
    <name type="synonym">Siphonia brasiliensis</name>
    <dbReference type="NCBI Taxonomy" id="3981"/>
    <lineage>
        <taxon>Eukaryota</taxon>
        <taxon>Viridiplantae</taxon>
        <taxon>Streptophyta</taxon>
        <taxon>Embryophyta</taxon>
        <taxon>Tracheophyta</taxon>
        <taxon>Spermatophyta</taxon>
        <taxon>Magnoliopsida</taxon>
        <taxon>eudicotyledons</taxon>
        <taxon>Gunneridae</taxon>
        <taxon>Pentapetalae</taxon>
        <taxon>rosids</taxon>
        <taxon>fabids</taxon>
        <taxon>Malpighiales</taxon>
        <taxon>Euphorbiaceae</taxon>
        <taxon>Crotonoideae</taxon>
        <taxon>Micrandreae</taxon>
        <taxon>Hevea</taxon>
    </lineage>
</organism>
<reference evidence="2 3" key="1">
    <citation type="journal article" date="2020" name="Mol. Plant">
        <title>The Chromosome-Based Rubber Tree Genome Provides New Insights into Spurge Genome Evolution and Rubber Biosynthesis.</title>
        <authorList>
            <person name="Liu J."/>
            <person name="Shi C."/>
            <person name="Shi C.C."/>
            <person name="Li W."/>
            <person name="Zhang Q.J."/>
            <person name="Zhang Y."/>
            <person name="Li K."/>
            <person name="Lu H.F."/>
            <person name="Shi C."/>
            <person name="Zhu S.T."/>
            <person name="Xiao Z.Y."/>
            <person name="Nan H."/>
            <person name="Yue Y."/>
            <person name="Zhu X.G."/>
            <person name="Wu Y."/>
            <person name="Hong X.N."/>
            <person name="Fan G.Y."/>
            <person name="Tong Y."/>
            <person name="Zhang D."/>
            <person name="Mao C.L."/>
            <person name="Liu Y.L."/>
            <person name="Hao S.J."/>
            <person name="Liu W.Q."/>
            <person name="Lv M.Q."/>
            <person name="Zhang H.B."/>
            <person name="Liu Y."/>
            <person name="Hu-Tang G.R."/>
            <person name="Wang J.P."/>
            <person name="Wang J.H."/>
            <person name="Sun Y.H."/>
            <person name="Ni S.B."/>
            <person name="Chen W.B."/>
            <person name="Zhang X.C."/>
            <person name="Jiao Y.N."/>
            <person name="Eichler E.E."/>
            <person name="Li G.H."/>
            <person name="Liu X."/>
            <person name="Gao L.Z."/>
        </authorList>
    </citation>
    <scope>NUCLEOTIDE SEQUENCE [LARGE SCALE GENOMIC DNA]</scope>
    <source>
        <strain evidence="3">cv. GT1</strain>
        <tissue evidence="2">Leaf</tissue>
    </source>
</reference>
<gene>
    <name evidence="2" type="ORF">GH714_000775</name>
</gene>
<name>A0A6A6N9X7_HEVBR</name>
<evidence type="ECO:0000256" key="1">
    <source>
        <dbReference type="SAM" id="MobiDB-lite"/>
    </source>
</evidence>
<feature type="region of interest" description="Disordered" evidence="1">
    <location>
        <begin position="124"/>
        <end position="145"/>
    </location>
</feature>
<accession>A0A6A6N9X7</accession>
<dbReference type="EMBL" id="JAAGAX010000002">
    <property type="protein sequence ID" value="KAF2321635.1"/>
    <property type="molecule type" value="Genomic_DNA"/>
</dbReference>
<comment type="caution">
    <text evidence="2">The sequence shown here is derived from an EMBL/GenBank/DDBJ whole genome shotgun (WGS) entry which is preliminary data.</text>
</comment>
<proteinExistence type="predicted"/>
<keyword evidence="3" id="KW-1185">Reference proteome</keyword>
<dbReference type="AlphaFoldDB" id="A0A6A6N9X7"/>
<protein>
    <submittedName>
        <fullName evidence="2">Uncharacterized protein</fullName>
    </submittedName>
</protein>
<feature type="compositionally biased region" description="Basic and acidic residues" evidence="1">
    <location>
        <begin position="134"/>
        <end position="145"/>
    </location>
</feature>